<dbReference type="Gene3D" id="3.90.320.10">
    <property type="match status" value="1"/>
</dbReference>
<dbReference type="EMBL" id="CP111020">
    <property type="protein sequence ID" value="WAR15684.1"/>
    <property type="molecule type" value="Genomic_DNA"/>
</dbReference>
<organism evidence="1 2">
    <name type="scientific">Mya arenaria</name>
    <name type="common">Soft-shell clam</name>
    <dbReference type="NCBI Taxonomy" id="6604"/>
    <lineage>
        <taxon>Eukaryota</taxon>
        <taxon>Metazoa</taxon>
        <taxon>Spiralia</taxon>
        <taxon>Lophotrochozoa</taxon>
        <taxon>Mollusca</taxon>
        <taxon>Bivalvia</taxon>
        <taxon>Autobranchia</taxon>
        <taxon>Heteroconchia</taxon>
        <taxon>Euheterodonta</taxon>
        <taxon>Imparidentia</taxon>
        <taxon>Neoheterodontei</taxon>
        <taxon>Myida</taxon>
        <taxon>Myoidea</taxon>
        <taxon>Myidae</taxon>
        <taxon>Mya</taxon>
    </lineage>
</organism>
<gene>
    <name evidence="1" type="ORF">MAR_005789</name>
</gene>
<dbReference type="InterPro" id="IPR011335">
    <property type="entry name" value="Restrct_endonuc-II-like"/>
</dbReference>
<sequence>MTRKIIVNEAFLRNTSFQGQFLSKPTTHGLQNEKMLRLYAVVCDKGLVRLLEVKSPYSARKYTLQESNIKEFCLKWHGDNIVLDETHNHFFQVQGQLLVSGLHFCDFVFYFEYGIFVQGIQTYINIM</sequence>
<protein>
    <submittedName>
        <fullName evidence="1">Uncharacterized protein</fullName>
    </submittedName>
</protein>
<dbReference type="PANTHER" id="PTHR46609">
    <property type="entry name" value="EXONUCLEASE, PHAGE-TYPE/RECB, C-TERMINAL DOMAIN-CONTAINING PROTEIN"/>
    <property type="match status" value="1"/>
</dbReference>
<name>A0ABY7F3A2_MYAAR</name>
<feature type="non-terminal residue" evidence="1">
    <location>
        <position position="127"/>
    </location>
</feature>
<accession>A0ABY7F3A2</accession>
<dbReference type="Proteomes" id="UP001164746">
    <property type="component" value="Chromosome 9"/>
</dbReference>
<evidence type="ECO:0000313" key="2">
    <source>
        <dbReference type="Proteomes" id="UP001164746"/>
    </source>
</evidence>
<dbReference type="SUPFAM" id="SSF52980">
    <property type="entry name" value="Restriction endonuclease-like"/>
    <property type="match status" value="1"/>
</dbReference>
<reference evidence="1" key="1">
    <citation type="submission" date="2022-11" db="EMBL/GenBank/DDBJ databases">
        <title>Centuries of genome instability and evolution in soft-shell clam transmissible cancer (bioRxiv).</title>
        <authorList>
            <person name="Hart S.F.M."/>
            <person name="Yonemitsu M.A."/>
            <person name="Giersch R.M."/>
            <person name="Beal B.F."/>
            <person name="Arriagada G."/>
            <person name="Davis B.W."/>
            <person name="Ostrander E.A."/>
            <person name="Goff S.P."/>
            <person name="Metzger M.J."/>
        </authorList>
    </citation>
    <scope>NUCLEOTIDE SEQUENCE</scope>
    <source>
        <strain evidence="1">MELC-2E11</strain>
        <tissue evidence="1">Siphon/mantle</tissue>
    </source>
</reference>
<proteinExistence type="predicted"/>
<dbReference type="PANTHER" id="PTHR46609:SF8">
    <property type="entry name" value="YQAJ VIRAL RECOMBINASE DOMAIN-CONTAINING PROTEIN"/>
    <property type="match status" value="1"/>
</dbReference>
<evidence type="ECO:0000313" key="1">
    <source>
        <dbReference type="EMBL" id="WAR15684.1"/>
    </source>
</evidence>
<dbReference type="InterPro" id="IPR051703">
    <property type="entry name" value="NF-kappa-B_Signaling_Reg"/>
</dbReference>
<dbReference type="InterPro" id="IPR011604">
    <property type="entry name" value="PDDEXK-like_dom_sf"/>
</dbReference>
<keyword evidence="2" id="KW-1185">Reference proteome</keyword>